<dbReference type="Gene3D" id="3.30.360.10">
    <property type="entry name" value="Dihydrodipicolinate Reductase, domain 2"/>
    <property type="match status" value="1"/>
</dbReference>
<dbReference type="PANTHER" id="PTHR43818:SF5">
    <property type="entry name" value="OXIDOREDUCTASE FAMILY PROTEIN"/>
    <property type="match status" value="1"/>
</dbReference>
<accession>X0UVM5</accession>
<comment type="caution">
    <text evidence="1">The sequence shown here is derived from an EMBL/GenBank/DDBJ whole genome shotgun (WGS) entry which is preliminary data.</text>
</comment>
<feature type="non-terminal residue" evidence="1">
    <location>
        <position position="1"/>
    </location>
</feature>
<dbReference type="SUPFAM" id="SSF55347">
    <property type="entry name" value="Glyceraldehyde-3-phosphate dehydrogenase-like, C-terminal domain"/>
    <property type="match status" value="1"/>
</dbReference>
<dbReference type="EMBL" id="BARS01015617">
    <property type="protein sequence ID" value="GAF92475.1"/>
    <property type="molecule type" value="Genomic_DNA"/>
</dbReference>
<reference evidence="1" key="1">
    <citation type="journal article" date="2014" name="Front. Microbiol.">
        <title>High frequency of phylogenetically diverse reductive dehalogenase-homologous genes in deep subseafloor sedimentary metagenomes.</title>
        <authorList>
            <person name="Kawai M."/>
            <person name="Futagami T."/>
            <person name="Toyoda A."/>
            <person name="Takaki Y."/>
            <person name="Nishi S."/>
            <person name="Hori S."/>
            <person name="Arai W."/>
            <person name="Tsubouchi T."/>
            <person name="Morono Y."/>
            <person name="Uchiyama I."/>
            <person name="Ito T."/>
            <person name="Fujiyama A."/>
            <person name="Inagaki F."/>
            <person name="Takami H."/>
        </authorList>
    </citation>
    <scope>NUCLEOTIDE SEQUENCE</scope>
    <source>
        <strain evidence="1">Expedition CK06-06</strain>
    </source>
</reference>
<evidence type="ECO:0008006" key="2">
    <source>
        <dbReference type="Google" id="ProtNLM"/>
    </source>
</evidence>
<evidence type="ECO:0000313" key="1">
    <source>
        <dbReference type="EMBL" id="GAF92475.1"/>
    </source>
</evidence>
<sequence>DIVGANVYWNQSQLWYRDRLPEWSDMEFMVRDWVNWIWLSGDHITEQHVHNLDVVNWFSGKHPVKAVGFGARHRRVTGDQYDMFSVDFIYDNDMHMHSMCRQINGCISNVSEYVRGTKGYSNCKNTIWTPEGTEKWKYEYPLDENGEQMKNVKISPYVQEHIDLVTSIRKNEPINEGENVANSTMTAIMGRISAYTGKEVTWEEMMNSDLRLGPKTYELGKMDMEPHFHVPGSESKE</sequence>
<name>X0UVM5_9ZZZZ</name>
<dbReference type="InterPro" id="IPR050463">
    <property type="entry name" value="Gfo/Idh/MocA_oxidrdct_glycsds"/>
</dbReference>
<dbReference type="AlphaFoldDB" id="X0UVM5"/>
<dbReference type="PANTHER" id="PTHR43818">
    <property type="entry name" value="BCDNA.GH03377"/>
    <property type="match status" value="1"/>
</dbReference>
<organism evidence="1">
    <name type="scientific">marine sediment metagenome</name>
    <dbReference type="NCBI Taxonomy" id="412755"/>
    <lineage>
        <taxon>unclassified sequences</taxon>
        <taxon>metagenomes</taxon>
        <taxon>ecological metagenomes</taxon>
    </lineage>
</organism>
<gene>
    <name evidence="1" type="ORF">S01H1_25815</name>
</gene>
<protein>
    <recommendedName>
        <fullName evidence="2">Gfo/Idh/MocA-like oxidoreductase C-terminal domain-containing protein</fullName>
    </recommendedName>
</protein>
<proteinExistence type="predicted"/>